<evidence type="ECO:0000256" key="1">
    <source>
        <dbReference type="SAM" id="MobiDB-lite"/>
    </source>
</evidence>
<name>A0A327KDM1_9BRAD</name>
<dbReference type="Proteomes" id="UP000248863">
    <property type="component" value="Unassembled WGS sequence"/>
</dbReference>
<evidence type="ECO:0000256" key="2">
    <source>
        <dbReference type="SAM" id="SignalP"/>
    </source>
</evidence>
<protein>
    <recommendedName>
        <fullName evidence="5">Collagen-like protein</fullName>
    </recommendedName>
</protein>
<dbReference type="EMBL" id="NPEU01000365">
    <property type="protein sequence ID" value="RAI33358.1"/>
    <property type="molecule type" value="Genomic_DNA"/>
</dbReference>
<dbReference type="AlphaFoldDB" id="A0A327KDM1"/>
<feature type="compositionally biased region" description="Pro residues" evidence="1">
    <location>
        <begin position="32"/>
        <end position="50"/>
    </location>
</feature>
<evidence type="ECO:0000313" key="4">
    <source>
        <dbReference type="Proteomes" id="UP000248863"/>
    </source>
</evidence>
<reference evidence="3 4" key="1">
    <citation type="submission" date="2017-07" db="EMBL/GenBank/DDBJ databases">
        <title>Draft Genome Sequences of Select Purple Nonsulfur Bacteria.</title>
        <authorList>
            <person name="Lasarre B."/>
            <person name="Mckinlay J.B."/>
        </authorList>
    </citation>
    <scope>NUCLEOTIDE SEQUENCE [LARGE SCALE GENOMIC DNA]</scope>
    <source>
        <strain evidence="3 4">DSM 11907</strain>
    </source>
</reference>
<evidence type="ECO:0000313" key="3">
    <source>
        <dbReference type="EMBL" id="RAI33358.1"/>
    </source>
</evidence>
<feature type="signal peptide" evidence="2">
    <location>
        <begin position="1"/>
        <end position="24"/>
    </location>
</feature>
<accession>A0A327KDM1</accession>
<organism evidence="3 4">
    <name type="scientific">Rhodoplanes elegans</name>
    <dbReference type="NCBI Taxonomy" id="29408"/>
    <lineage>
        <taxon>Bacteria</taxon>
        <taxon>Pseudomonadati</taxon>
        <taxon>Pseudomonadota</taxon>
        <taxon>Alphaproteobacteria</taxon>
        <taxon>Hyphomicrobiales</taxon>
        <taxon>Nitrobacteraceae</taxon>
        <taxon>Rhodoplanes</taxon>
    </lineage>
</organism>
<comment type="caution">
    <text evidence="3">The sequence shown here is derived from an EMBL/GenBank/DDBJ whole genome shotgun (WGS) entry which is preliminary data.</text>
</comment>
<gene>
    <name evidence="3" type="ORF">CH338_22685</name>
</gene>
<proteinExistence type="predicted"/>
<feature type="region of interest" description="Disordered" evidence="1">
    <location>
        <begin position="25"/>
        <end position="57"/>
    </location>
</feature>
<evidence type="ECO:0008006" key="5">
    <source>
        <dbReference type="Google" id="ProtNLM"/>
    </source>
</evidence>
<sequence length="120" mass="11922">MIRARFAGALALVLLVGGCGFLDAPQKGDPGPAGPPGPPGPAGPAGPPGPAGRGAGGLRFAEFTCQQTACSAACEPNERLVNAFAVNPAGTFTVEDDRSVVYTPPRRGPSGKLVLVCVAP</sequence>
<keyword evidence="2" id="KW-0732">Signal</keyword>
<dbReference type="PROSITE" id="PS51257">
    <property type="entry name" value="PROKAR_LIPOPROTEIN"/>
    <property type="match status" value="1"/>
</dbReference>
<dbReference type="Gene3D" id="1.20.5.320">
    <property type="entry name" value="6-Phosphogluconate Dehydrogenase, domain 3"/>
    <property type="match status" value="1"/>
</dbReference>
<feature type="chain" id="PRO_5016338171" description="Collagen-like protein" evidence="2">
    <location>
        <begin position="25"/>
        <end position="120"/>
    </location>
</feature>
<keyword evidence="4" id="KW-1185">Reference proteome</keyword>